<evidence type="ECO:0000256" key="2">
    <source>
        <dbReference type="ARBA" id="ARBA00022553"/>
    </source>
</evidence>
<reference evidence="10" key="1">
    <citation type="submission" date="2020-11" db="EMBL/GenBank/DDBJ databases">
        <authorList>
            <person name="Tran Van P."/>
        </authorList>
    </citation>
    <scope>NUCLEOTIDE SEQUENCE</scope>
</reference>
<evidence type="ECO:0000256" key="4">
    <source>
        <dbReference type="ARBA" id="ARBA00022741"/>
    </source>
</evidence>
<evidence type="ECO:0000256" key="3">
    <source>
        <dbReference type="ARBA" id="ARBA00022679"/>
    </source>
</evidence>
<dbReference type="Pfam" id="PF00433">
    <property type="entry name" value="Pkinase_C"/>
    <property type="match status" value="1"/>
</dbReference>
<evidence type="ECO:0000256" key="5">
    <source>
        <dbReference type="ARBA" id="ARBA00022777"/>
    </source>
</evidence>
<dbReference type="Gene3D" id="3.30.200.20">
    <property type="entry name" value="Phosphorylase Kinase, domain 1"/>
    <property type="match status" value="1"/>
</dbReference>
<feature type="region of interest" description="Disordered" evidence="7">
    <location>
        <begin position="173"/>
        <end position="212"/>
    </location>
</feature>
<feature type="domain" description="Protein kinase" evidence="8">
    <location>
        <begin position="1"/>
        <end position="245"/>
    </location>
</feature>
<accession>A0A7R9DJE4</accession>
<dbReference type="InterPro" id="IPR011009">
    <property type="entry name" value="Kinase-like_dom_sf"/>
</dbReference>
<dbReference type="InterPro" id="IPR000961">
    <property type="entry name" value="AGC-kinase_C"/>
</dbReference>
<keyword evidence="4" id="KW-0547">Nucleotide-binding</keyword>
<keyword evidence="2" id="KW-0597">Phosphoprotein</keyword>
<dbReference type="Pfam" id="PF00069">
    <property type="entry name" value="Pkinase"/>
    <property type="match status" value="1"/>
</dbReference>
<evidence type="ECO:0000256" key="6">
    <source>
        <dbReference type="ARBA" id="ARBA00022840"/>
    </source>
</evidence>
<evidence type="ECO:0000259" key="8">
    <source>
        <dbReference type="PROSITE" id="PS50011"/>
    </source>
</evidence>
<gene>
    <name evidence="10" type="ORF">TPSB3V08_LOCUS10538</name>
</gene>
<evidence type="ECO:0000256" key="1">
    <source>
        <dbReference type="ARBA" id="ARBA00022527"/>
    </source>
</evidence>
<feature type="domain" description="AGC-kinase C-terminal" evidence="9">
    <location>
        <begin position="246"/>
        <end position="314"/>
    </location>
</feature>
<organism evidence="10">
    <name type="scientific">Timema poppense</name>
    <name type="common">Walking stick</name>
    <dbReference type="NCBI Taxonomy" id="170557"/>
    <lineage>
        <taxon>Eukaryota</taxon>
        <taxon>Metazoa</taxon>
        <taxon>Ecdysozoa</taxon>
        <taxon>Arthropoda</taxon>
        <taxon>Hexapoda</taxon>
        <taxon>Insecta</taxon>
        <taxon>Pterygota</taxon>
        <taxon>Neoptera</taxon>
        <taxon>Polyneoptera</taxon>
        <taxon>Phasmatodea</taxon>
        <taxon>Timematodea</taxon>
        <taxon>Timematoidea</taxon>
        <taxon>Timematidae</taxon>
        <taxon>Timema</taxon>
    </lineage>
</organism>
<dbReference type="PROSITE" id="PS51285">
    <property type="entry name" value="AGC_KINASE_CTER"/>
    <property type="match status" value="1"/>
</dbReference>
<dbReference type="EMBL" id="OD009738">
    <property type="protein sequence ID" value="CAD7415732.1"/>
    <property type="molecule type" value="Genomic_DNA"/>
</dbReference>
<keyword evidence="3" id="KW-0808">Transferase</keyword>
<dbReference type="PANTHER" id="PTHR24351">
    <property type="entry name" value="RIBOSOMAL PROTEIN S6 KINASE"/>
    <property type="match status" value="1"/>
</dbReference>
<dbReference type="GO" id="GO:0004674">
    <property type="term" value="F:protein serine/threonine kinase activity"/>
    <property type="evidence" value="ECO:0007669"/>
    <property type="project" value="UniProtKB-KW"/>
</dbReference>
<keyword evidence="5" id="KW-0418">Kinase</keyword>
<evidence type="ECO:0000313" key="10">
    <source>
        <dbReference type="EMBL" id="CAD7415732.1"/>
    </source>
</evidence>
<protein>
    <submittedName>
        <fullName evidence="10">Uncharacterized protein</fullName>
    </submittedName>
</protein>
<dbReference type="Gene3D" id="1.10.510.10">
    <property type="entry name" value="Transferase(Phosphotransferase) domain 1"/>
    <property type="match status" value="2"/>
</dbReference>
<dbReference type="SUPFAM" id="SSF56112">
    <property type="entry name" value="Protein kinase-like (PK-like)"/>
    <property type="match status" value="1"/>
</dbReference>
<keyword evidence="1" id="KW-0723">Serine/threonine-protein kinase</keyword>
<dbReference type="PROSITE" id="PS50011">
    <property type="entry name" value="PROTEIN_KINASE_DOM"/>
    <property type="match status" value="1"/>
</dbReference>
<dbReference type="GO" id="GO:0005524">
    <property type="term" value="F:ATP binding"/>
    <property type="evidence" value="ECO:0007669"/>
    <property type="project" value="UniProtKB-KW"/>
</dbReference>
<sequence>MAPEFVDRLASINVPLYENDREYGGDSEYEGVEPVEIMKPNLSLTNQTLVIVEIIKGLKYNQCVDWWSFGILLYEMLIGQSPFSGCDEDELFWSICNERPHFPLFLSREANSIISSLKSFNKTTDLGYRLRSLYNPIKTAAACDVLTGTSRARGDTCFPSLVYLVDQETPDASESTYQLANDNNGNSDSPSTCSGPTNTANSPSMKRKSVPSSHDLIAKLLQKDSSKRLGTQESGKGEVMDQPFFRKIDWNALERRELIPPFKPRVQHPLDVQYFDKTFTAERAKLTPVEKNILESMDQTQFQGFSYTNPNATD</sequence>
<evidence type="ECO:0000259" key="9">
    <source>
        <dbReference type="PROSITE" id="PS51285"/>
    </source>
</evidence>
<dbReference type="InterPro" id="IPR017892">
    <property type="entry name" value="Pkinase_C"/>
</dbReference>
<dbReference type="InterPro" id="IPR000719">
    <property type="entry name" value="Prot_kinase_dom"/>
</dbReference>
<name>A0A7R9DJE4_TIMPO</name>
<keyword evidence="6" id="KW-0067">ATP-binding</keyword>
<proteinExistence type="predicted"/>
<dbReference type="AlphaFoldDB" id="A0A7R9DJE4"/>
<feature type="compositionally biased region" description="Polar residues" evidence="7">
    <location>
        <begin position="173"/>
        <end position="204"/>
    </location>
</feature>
<evidence type="ECO:0000256" key="7">
    <source>
        <dbReference type="SAM" id="MobiDB-lite"/>
    </source>
</evidence>
<dbReference type="SMART" id="SM00133">
    <property type="entry name" value="S_TK_X"/>
    <property type="match status" value="1"/>
</dbReference>